<dbReference type="InterPro" id="IPR035439">
    <property type="entry name" value="UPF0145_dom_sf"/>
</dbReference>
<evidence type="ECO:0000256" key="1">
    <source>
        <dbReference type="ARBA" id="ARBA00010751"/>
    </source>
</evidence>
<evidence type="ECO:0000313" key="11">
    <source>
        <dbReference type="Proteomes" id="UP000029647"/>
    </source>
</evidence>
<sequence length="104" mass="11181">MIVSTTDFIPGKEIEAILGVARGSTVRARNVGSDIFAGLKNLVGGEIDEYTKLQAHSRDQAMQRMVDDARRLGADAIINVRLTSSMVMQGASEILAYGTAVKLK</sequence>
<evidence type="ECO:0000313" key="9">
    <source>
        <dbReference type="Proteomes" id="UP000028980"/>
    </source>
</evidence>
<dbReference type="Proteomes" id="UP000028531">
    <property type="component" value="Unassembled WGS sequence"/>
</dbReference>
<dbReference type="EMBL" id="BBNT01000005">
    <property type="protein sequence ID" value="GAL75432.1"/>
    <property type="molecule type" value="Genomic_DNA"/>
</dbReference>
<comment type="caution">
    <text evidence="3">The sequence shown here is derived from an EMBL/GenBank/DDBJ whole genome shotgun (WGS) entry which is preliminary data.</text>
</comment>
<dbReference type="EMBL" id="BBMM01000005">
    <property type="protein sequence ID" value="GAL00468.1"/>
    <property type="molecule type" value="Genomic_DNA"/>
</dbReference>
<dbReference type="Proteomes" id="UP000029647">
    <property type="component" value="Unassembled WGS sequence"/>
</dbReference>
<evidence type="ECO:0000313" key="6">
    <source>
        <dbReference type="EMBL" id="KEZ92937.1"/>
    </source>
</evidence>
<comment type="similarity">
    <text evidence="1 2">Belongs to the UPF0145 family.</text>
</comment>
<dbReference type="SUPFAM" id="SSF117782">
    <property type="entry name" value="YbjQ-like"/>
    <property type="match status" value="1"/>
</dbReference>
<dbReference type="EMBL" id="PVNA01000005">
    <property type="protein sequence ID" value="PRX12833.1"/>
    <property type="molecule type" value="Genomic_DNA"/>
</dbReference>
<dbReference type="Proteomes" id="UP000028980">
    <property type="component" value="Unassembled WGS sequence"/>
</dbReference>
<dbReference type="Gene3D" id="3.30.110.70">
    <property type="entry name" value="Hypothetical protein apc22750. Chain B"/>
    <property type="match status" value="1"/>
</dbReference>
<dbReference type="EMBL" id="BBLG01000002">
    <property type="protein sequence ID" value="GAK75706.1"/>
    <property type="molecule type" value="Genomic_DNA"/>
</dbReference>
<proteinExistence type="inferred from homology"/>
<evidence type="ECO:0000313" key="5">
    <source>
        <dbReference type="EMBL" id="GAL75432.1"/>
    </source>
</evidence>
<dbReference type="PANTHER" id="PTHR34068">
    <property type="entry name" value="UPF0145 PROTEIN YBJQ"/>
    <property type="match status" value="1"/>
</dbReference>
<protein>
    <recommendedName>
        <fullName evidence="2">UPF0145 protein IL45_12475</fullName>
    </recommendedName>
</protein>
<reference evidence="7 12" key="3">
    <citation type="submission" date="2018-03" db="EMBL/GenBank/DDBJ databases">
        <title>Genomic Encyclopedia of Archaeal and Bacterial Type Strains, Phase II (KMG-II): from individual species to whole genera.</title>
        <authorList>
            <person name="Goeker M."/>
        </authorList>
    </citation>
    <scope>NUCLEOTIDE SEQUENCE [LARGE SCALE GENOMIC DNA]</scope>
    <source>
        <strain evidence="7 12">DSM 22727</strain>
    </source>
</reference>
<accession>A0A081D9W0</accession>
<gene>
    <name evidence="6" type="ORF">IL45_12475</name>
    <name evidence="5" type="ORF">JCM19275_1883</name>
    <name evidence="3" type="ORF">JCM19296_1298</name>
    <name evidence="4" type="ORF">JCM19314_2076</name>
    <name evidence="7" type="ORF">LY02_02485</name>
</gene>
<evidence type="ECO:0000313" key="4">
    <source>
        <dbReference type="EMBL" id="GAL00468.1"/>
    </source>
</evidence>
<dbReference type="HAMAP" id="MF_00338">
    <property type="entry name" value="UPF0145"/>
    <property type="match status" value="1"/>
</dbReference>
<evidence type="ECO:0000256" key="2">
    <source>
        <dbReference type="HAMAP-Rule" id="MF_00338"/>
    </source>
</evidence>
<evidence type="ECO:0000313" key="10">
    <source>
        <dbReference type="Proteomes" id="UP000029226"/>
    </source>
</evidence>
<dbReference type="AlphaFoldDB" id="A0A081D9W0"/>
<organism evidence="3 9">
    <name type="scientific">Nonlabens ulvanivorans</name>
    <name type="common">Persicivirga ulvanivorans</name>
    <dbReference type="NCBI Taxonomy" id="906888"/>
    <lineage>
        <taxon>Bacteria</taxon>
        <taxon>Pseudomonadati</taxon>
        <taxon>Bacteroidota</taxon>
        <taxon>Flavobacteriia</taxon>
        <taxon>Flavobacteriales</taxon>
        <taxon>Flavobacteriaceae</taxon>
        <taxon>Nonlabens</taxon>
    </lineage>
</organism>
<reference evidence="9 10" key="1">
    <citation type="journal article" date="2014" name="Genome Announc.">
        <title>Draft Genome Sequences of Marine Flavobacterium Nonlabens Strains NR17, NR24, NR27, NR32, NR33, and Ara13.</title>
        <authorList>
            <person name="Nakanishi M."/>
            <person name="Meirelles P."/>
            <person name="Suzuki R."/>
            <person name="Takatani N."/>
            <person name="Mino S."/>
            <person name="Suda W."/>
            <person name="Oshima K."/>
            <person name="Hattori M."/>
            <person name="Ohkuma M."/>
            <person name="Hosokawa M."/>
            <person name="Miyashita K."/>
            <person name="Thompson F.L."/>
            <person name="Niwa A."/>
            <person name="Sawabe T."/>
            <person name="Sawabe T."/>
        </authorList>
    </citation>
    <scope>NUCLEOTIDE SEQUENCE [LARGE SCALE GENOMIC DNA]</scope>
    <source>
        <strain evidence="5">JCM 19275</strain>
        <strain evidence="3">JCM 19296</strain>
        <strain evidence="4">JCM 19314</strain>
        <strain evidence="11">JCM19275</strain>
        <strain evidence="9">JCM19296</strain>
        <strain evidence="10">JCM19314</strain>
    </source>
</reference>
<keyword evidence="12" id="KW-1185">Reference proteome</keyword>
<dbReference type="OrthoDB" id="9796448at2"/>
<name>A0A081D9W0_NONUL</name>
<evidence type="ECO:0000313" key="3">
    <source>
        <dbReference type="EMBL" id="GAK75706.1"/>
    </source>
</evidence>
<dbReference type="GeneID" id="90596262"/>
<evidence type="ECO:0000313" key="12">
    <source>
        <dbReference type="Proteomes" id="UP000239997"/>
    </source>
</evidence>
<dbReference type="PANTHER" id="PTHR34068:SF2">
    <property type="entry name" value="UPF0145 PROTEIN SCO3412"/>
    <property type="match status" value="1"/>
</dbReference>
<evidence type="ECO:0000313" key="7">
    <source>
        <dbReference type="EMBL" id="PRX12833.1"/>
    </source>
</evidence>
<dbReference type="Proteomes" id="UP000029226">
    <property type="component" value="Unassembled WGS sequence"/>
</dbReference>
<evidence type="ECO:0000313" key="8">
    <source>
        <dbReference type="Proteomes" id="UP000028531"/>
    </source>
</evidence>
<dbReference type="Pfam" id="PF01906">
    <property type="entry name" value="YbjQ_1"/>
    <property type="match status" value="1"/>
</dbReference>
<dbReference type="RefSeq" id="WP_036584379.1">
    <property type="nucleotide sequence ID" value="NZ_CP136694.1"/>
</dbReference>
<dbReference type="EMBL" id="JPJI01000032">
    <property type="protein sequence ID" value="KEZ92937.1"/>
    <property type="molecule type" value="Genomic_DNA"/>
</dbReference>
<dbReference type="Proteomes" id="UP000239997">
    <property type="component" value="Unassembled WGS sequence"/>
</dbReference>
<reference evidence="6 8" key="2">
    <citation type="submission" date="2014-07" db="EMBL/GenBank/DDBJ databases">
        <title>Draft genome sequence of Nonlabens ulvanivorans, an ulvan degrading bacterium.</title>
        <authorList>
            <person name="Kopel M."/>
            <person name="Helbert W."/>
            <person name="Henrissat B."/>
            <person name="Doniger T."/>
            <person name="Banin E."/>
        </authorList>
    </citation>
    <scope>NUCLEOTIDE SEQUENCE [LARGE SCALE GENOMIC DNA]</scope>
    <source>
        <strain evidence="6 8">PLR</strain>
    </source>
</reference>
<dbReference type="InterPro" id="IPR002765">
    <property type="entry name" value="UPF0145_YbjQ-like"/>
</dbReference>